<evidence type="ECO:0000256" key="1">
    <source>
        <dbReference type="SAM" id="MobiDB-lite"/>
    </source>
</evidence>
<name>A0A1E4SUD6_9ASCO</name>
<proteinExistence type="predicted"/>
<sequence>MDSMITSENNPTVQNPRKRFSSETFSHDYKRRLVTDDLSKLNLGIRDPSDPLYTRKTRSPSPSTIFLSDYLDPSSTLPQFDNISKDKVVISNIDQFLKENPDNLDDGVDIRNITDIRDLDMEKIVIPKLELLRCLGFKESDLQEEKVKESVNRIFKQKLKDSNLQVVTSITNSDVLQDLYLLKFWSLIEYYDPGLVTYSSFVKYIERLKLQNDLDKDSHRFEDLDNDGDQDMDSVNVVEPKKNRRISNGQKYKNWTSHYGSYYQPFDTTENSNELHEIKDADDDIMMD</sequence>
<dbReference type="AlphaFoldDB" id="A0A1E4SUD6"/>
<accession>A0A1E4SUD6</accession>
<dbReference type="OrthoDB" id="3995003at2759"/>
<organism evidence="2 3">
    <name type="scientific">[Candida] arabinofermentans NRRL YB-2248</name>
    <dbReference type="NCBI Taxonomy" id="983967"/>
    <lineage>
        <taxon>Eukaryota</taxon>
        <taxon>Fungi</taxon>
        <taxon>Dikarya</taxon>
        <taxon>Ascomycota</taxon>
        <taxon>Saccharomycotina</taxon>
        <taxon>Pichiomycetes</taxon>
        <taxon>Pichiales</taxon>
        <taxon>Pichiaceae</taxon>
        <taxon>Ogataea</taxon>
        <taxon>Ogataea/Candida clade</taxon>
    </lineage>
</organism>
<feature type="compositionally biased region" description="Polar residues" evidence="1">
    <location>
        <begin position="1"/>
        <end position="15"/>
    </location>
</feature>
<evidence type="ECO:0000313" key="2">
    <source>
        <dbReference type="EMBL" id="ODV83114.1"/>
    </source>
</evidence>
<reference evidence="3" key="1">
    <citation type="submission" date="2016-04" db="EMBL/GenBank/DDBJ databases">
        <title>Comparative genomics of biotechnologically important yeasts.</title>
        <authorList>
            <consortium name="DOE Joint Genome Institute"/>
            <person name="Riley R."/>
            <person name="Haridas S."/>
            <person name="Wolfe K.H."/>
            <person name="Lopes M.R."/>
            <person name="Hittinger C.T."/>
            <person name="Goker M."/>
            <person name="Salamov A."/>
            <person name="Wisecaver J."/>
            <person name="Long T.M."/>
            <person name="Aerts A.L."/>
            <person name="Barry K."/>
            <person name="Choi C."/>
            <person name="Clum A."/>
            <person name="Coughlan A.Y."/>
            <person name="Deshpande S."/>
            <person name="Douglass A.P."/>
            <person name="Hanson S.J."/>
            <person name="Klenk H.-P."/>
            <person name="Labutti K."/>
            <person name="Lapidus A."/>
            <person name="Lindquist E."/>
            <person name="Lipzen A."/>
            <person name="Meier-Kolthoff J.P."/>
            <person name="Ohm R.A."/>
            <person name="Otillar R.P."/>
            <person name="Pangilinan J."/>
            <person name="Peng Y."/>
            <person name="Rokas A."/>
            <person name="Rosa C.A."/>
            <person name="Scheuner C."/>
            <person name="Sibirny A.A."/>
            <person name="Slot J.C."/>
            <person name="Stielow J.B."/>
            <person name="Sun H."/>
            <person name="Kurtzman C.P."/>
            <person name="Blackwell M."/>
            <person name="Grigoriev I.V."/>
            <person name="Jeffries T.W."/>
        </authorList>
    </citation>
    <scope>NUCLEOTIDE SEQUENCE [LARGE SCALE GENOMIC DNA]</scope>
    <source>
        <strain evidence="3">NRRL YB-2248</strain>
    </source>
</reference>
<dbReference type="Proteomes" id="UP000094801">
    <property type="component" value="Unassembled WGS sequence"/>
</dbReference>
<evidence type="ECO:0000313" key="3">
    <source>
        <dbReference type="Proteomes" id="UP000094801"/>
    </source>
</evidence>
<gene>
    <name evidence="2" type="ORF">CANARDRAFT_177903</name>
</gene>
<feature type="region of interest" description="Disordered" evidence="1">
    <location>
        <begin position="1"/>
        <end position="21"/>
    </location>
</feature>
<dbReference type="EMBL" id="KV453867">
    <property type="protein sequence ID" value="ODV83114.1"/>
    <property type="molecule type" value="Genomic_DNA"/>
</dbReference>
<protein>
    <submittedName>
        <fullName evidence="2">Uncharacterized protein</fullName>
    </submittedName>
</protein>
<keyword evidence="3" id="KW-1185">Reference proteome</keyword>